<protein>
    <submittedName>
        <fullName evidence="2">Uncharacterized protein</fullName>
    </submittedName>
</protein>
<evidence type="ECO:0000256" key="1">
    <source>
        <dbReference type="SAM" id="MobiDB-lite"/>
    </source>
</evidence>
<organism evidence="2 3">
    <name type="scientific">Sphingomonas japonica</name>
    <dbReference type="NCBI Taxonomy" id="511662"/>
    <lineage>
        <taxon>Bacteria</taxon>
        <taxon>Pseudomonadati</taxon>
        <taxon>Pseudomonadota</taxon>
        <taxon>Alphaproteobacteria</taxon>
        <taxon>Sphingomonadales</taxon>
        <taxon>Sphingomonadaceae</taxon>
        <taxon>Sphingomonas</taxon>
    </lineage>
</organism>
<accession>A0ABX0U6X7</accession>
<dbReference type="Proteomes" id="UP000788153">
    <property type="component" value="Unassembled WGS sequence"/>
</dbReference>
<feature type="region of interest" description="Disordered" evidence="1">
    <location>
        <begin position="137"/>
        <end position="163"/>
    </location>
</feature>
<dbReference type="EMBL" id="JAASQP010000001">
    <property type="protein sequence ID" value="NIJ25181.1"/>
    <property type="molecule type" value="Genomic_DNA"/>
</dbReference>
<comment type="caution">
    <text evidence="2">The sequence shown here is derived from an EMBL/GenBank/DDBJ whole genome shotgun (WGS) entry which is preliminary data.</text>
</comment>
<sequence length="163" mass="16945">MRVALAALLLAGCSQIEPSSAPKGPPDLETAAIERGLVIDPATVDLVGLYARAGDRLCITGGAGRYRIGAFVEYGEGQRCTARGTVARSGDTLTIAFGEGCRFDARYDGIRIAFPGRLPAACAQSCEGRASLEGLATERLSDSPSEAAALRDPDDRPLCPSTS</sequence>
<proteinExistence type="predicted"/>
<gene>
    <name evidence="2" type="ORF">FHT01_002723</name>
</gene>
<name>A0ABX0U6X7_9SPHN</name>
<reference evidence="2 3" key="1">
    <citation type="submission" date="2020-03" db="EMBL/GenBank/DDBJ databases">
        <title>Genomic Encyclopedia of Type Strains, Phase IV (KMG-IV): sequencing the most valuable type-strain genomes for metagenomic binning, comparative biology and taxonomic classification.</title>
        <authorList>
            <person name="Goeker M."/>
        </authorList>
    </citation>
    <scope>NUCLEOTIDE SEQUENCE [LARGE SCALE GENOMIC DNA]</scope>
    <source>
        <strain evidence="2 3">DSM 22753</strain>
    </source>
</reference>
<evidence type="ECO:0000313" key="3">
    <source>
        <dbReference type="Proteomes" id="UP000788153"/>
    </source>
</evidence>
<evidence type="ECO:0000313" key="2">
    <source>
        <dbReference type="EMBL" id="NIJ25181.1"/>
    </source>
</evidence>
<dbReference type="RefSeq" id="WP_140047632.1">
    <property type="nucleotide sequence ID" value="NZ_BAAAEV010000001.1"/>
</dbReference>
<keyword evidence="3" id="KW-1185">Reference proteome</keyword>